<reference evidence="2 3" key="1">
    <citation type="journal article" date="2019" name="Nat. Ecol. Evol.">
        <title>Megaphylogeny resolves global patterns of mushroom evolution.</title>
        <authorList>
            <person name="Varga T."/>
            <person name="Krizsan K."/>
            <person name="Foldi C."/>
            <person name="Dima B."/>
            <person name="Sanchez-Garcia M."/>
            <person name="Sanchez-Ramirez S."/>
            <person name="Szollosi G.J."/>
            <person name="Szarkandi J.G."/>
            <person name="Papp V."/>
            <person name="Albert L."/>
            <person name="Andreopoulos W."/>
            <person name="Angelini C."/>
            <person name="Antonin V."/>
            <person name="Barry K.W."/>
            <person name="Bougher N.L."/>
            <person name="Buchanan P."/>
            <person name="Buyck B."/>
            <person name="Bense V."/>
            <person name="Catcheside P."/>
            <person name="Chovatia M."/>
            <person name="Cooper J."/>
            <person name="Damon W."/>
            <person name="Desjardin D."/>
            <person name="Finy P."/>
            <person name="Geml J."/>
            <person name="Haridas S."/>
            <person name="Hughes K."/>
            <person name="Justo A."/>
            <person name="Karasinski D."/>
            <person name="Kautmanova I."/>
            <person name="Kiss B."/>
            <person name="Kocsube S."/>
            <person name="Kotiranta H."/>
            <person name="LaButti K.M."/>
            <person name="Lechner B.E."/>
            <person name="Liimatainen K."/>
            <person name="Lipzen A."/>
            <person name="Lukacs Z."/>
            <person name="Mihaltcheva S."/>
            <person name="Morgado L.N."/>
            <person name="Niskanen T."/>
            <person name="Noordeloos M.E."/>
            <person name="Ohm R.A."/>
            <person name="Ortiz-Santana B."/>
            <person name="Ovrebo C."/>
            <person name="Racz N."/>
            <person name="Riley R."/>
            <person name="Savchenko A."/>
            <person name="Shiryaev A."/>
            <person name="Soop K."/>
            <person name="Spirin V."/>
            <person name="Szebenyi C."/>
            <person name="Tomsovsky M."/>
            <person name="Tulloss R.E."/>
            <person name="Uehling J."/>
            <person name="Grigoriev I.V."/>
            <person name="Vagvolgyi C."/>
            <person name="Papp T."/>
            <person name="Martin F.M."/>
            <person name="Miettinen O."/>
            <person name="Hibbett D.S."/>
            <person name="Nagy L.G."/>
        </authorList>
    </citation>
    <scope>NUCLEOTIDE SEQUENCE [LARGE SCALE GENOMIC DNA]</scope>
    <source>
        <strain evidence="2 3">FP101781</strain>
    </source>
</reference>
<name>A0A4Y7SL36_COPMI</name>
<dbReference type="AlphaFoldDB" id="A0A4Y7SL36"/>
<dbReference type="EMBL" id="QPFP01000090">
    <property type="protein sequence ID" value="TEB22556.1"/>
    <property type="molecule type" value="Genomic_DNA"/>
</dbReference>
<evidence type="ECO:0000256" key="1">
    <source>
        <dbReference type="SAM" id="Coils"/>
    </source>
</evidence>
<sequence>MSLGRGGAIFVNEYLYQLFLKDHYDEPEESAFRKNLLQAVEMEALQLKNFEEYNTRFENNRELVDEWTANVTAYENDPENNPNPYVEVENTTLSFQQVRLDITNEEDALLKNDPNAKDQKKTMLRFLTTGLELEEQQRALQKEVDELPKRPTAKQKADLRDKQNTLHRRILAWRETQRRCSRGRDYPLMLPLALPPSTQALVNRIVGAESRLREAQAEDAILEICRVWRIITGLTTFKKYNFAGEGNKANTRVRSLYNRLQAKIQQARARYDHARECLMVLDPKGSWASHLLELKDEHIKGPGRDPDESHGKHQLTWIWLRRKNTQAPKVKTDVTAEEVDECEWAEWCKARARVQRWREEVQLIKEEMRRVVVYLHWKAGWWEGQGIRRSDDIDVDVAHGLEAYSAKQASYCRRLAADLFDALVADPQEDQHRRRMGSEVSTCQAMQV</sequence>
<comment type="caution">
    <text evidence="2">The sequence shown here is derived from an EMBL/GenBank/DDBJ whole genome shotgun (WGS) entry which is preliminary data.</text>
</comment>
<evidence type="ECO:0000313" key="3">
    <source>
        <dbReference type="Proteomes" id="UP000298030"/>
    </source>
</evidence>
<feature type="coiled-coil region" evidence="1">
    <location>
        <begin position="250"/>
        <end position="277"/>
    </location>
</feature>
<keyword evidence="1" id="KW-0175">Coiled coil</keyword>
<evidence type="ECO:0000313" key="2">
    <source>
        <dbReference type="EMBL" id="TEB22556.1"/>
    </source>
</evidence>
<dbReference type="STRING" id="71717.A0A4Y7SL36"/>
<gene>
    <name evidence="2" type="ORF">FA13DRAFT_1798843</name>
</gene>
<keyword evidence="3" id="KW-1185">Reference proteome</keyword>
<organism evidence="2 3">
    <name type="scientific">Coprinellus micaceus</name>
    <name type="common">Glistening ink-cap mushroom</name>
    <name type="synonym">Coprinus micaceus</name>
    <dbReference type="NCBI Taxonomy" id="71717"/>
    <lineage>
        <taxon>Eukaryota</taxon>
        <taxon>Fungi</taxon>
        <taxon>Dikarya</taxon>
        <taxon>Basidiomycota</taxon>
        <taxon>Agaricomycotina</taxon>
        <taxon>Agaricomycetes</taxon>
        <taxon>Agaricomycetidae</taxon>
        <taxon>Agaricales</taxon>
        <taxon>Agaricineae</taxon>
        <taxon>Psathyrellaceae</taxon>
        <taxon>Coprinellus</taxon>
    </lineage>
</organism>
<accession>A0A4Y7SL36</accession>
<proteinExistence type="predicted"/>
<protein>
    <submittedName>
        <fullName evidence="2">Uncharacterized protein</fullName>
    </submittedName>
</protein>
<dbReference type="OrthoDB" id="2804062at2759"/>
<dbReference type="Proteomes" id="UP000298030">
    <property type="component" value="Unassembled WGS sequence"/>
</dbReference>